<accession>D3B9M3</accession>
<dbReference type="Proteomes" id="UP000001396">
    <property type="component" value="Unassembled WGS sequence"/>
</dbReference>
<dbReference type="InParanoid" id="D3B9M3"/>
<evidence type="ECO:0000313" key="3">
    <source>
        <dbReference type="Proteomes" id="UP000001396"/>
    </source>
</evidence>
<evidence type="ECO:0008006" key="4">
    <source>
        <dbReference type="Google" id="ProtNLM"/>
    </source>
</evidence>
<feature type="compositionally biased region" description="Acidic residues" evidence="1">
    <location>
        <begin position="635"/>
        <end position="653"/>
    </location>
</feature>
<dbReference type="EMBL" id="ADBJ01000022">
    <property type="protein sequence ID" value="EFA81935.1"/>
    <property type="molecule type" value="Genomic_DNA"/>
</dbReference>
<comment type="caution">
    <text evidence="2">The sequence shown here is derived from an EMBL/GenBank/DDBJ whole genome shotgun (WGS) entry which is preliminary data.</text>
</comment>
<sequence>MKEGNTTDVLSACGKNKDQSTNCNDNTTFSKFKLFFIFKIPGLAYNKNKECELCFTYCSDPYFHTFFNCRAVMHRFNLNTILDSLQLSGGQRFDWTMEDAYQLVRRKDNITTLVSLVFHQIWKFYCKSYFGGTPLHDNNLLSNESIINEYIQHLSVMKLIINNSIRNNNNILLAIIYNIKHELAEMQLYQTPVEEEQKGELENIGDTDFQDESLINFNRIYILYYECLEKRNDCLRSKCVKFFVEYHRYKFIHYFDVQGYIKFILDVFFDPSFEVFNNMLHFECRFHKPTIQHIYKRIINDKRNIDNQNTVQEQMYQKGEIQLDKNINTNTSSAIVNNQESRCILPDILLERIISFSLDNLPTFDISQVDLEIVLNIALVSKKLFKIVSKYISNGYYLRGPIKLQSEYCNINSPLHFDYDSIKYIKYGESSDRINQLFSRVKEFSFVYDEFDCSSSKDRKRYYIIRESEGYYEEDIYNKAIKCQEYLTSLPAMPNLKSITVTSYFGYRTNYSSFLSSILTNTPNGNGHGIESFKIAIDKDWTHGQGYSHLDFLEPLLRLHSNTLKSIEIKYLRFCHDEDMKALLQILAPTLEHQNFSFILYADFRMLKRVCQVDQDRKVYQYLLNQKIQNNIPYEDYDDNSDYDQDEEDYDNE</sequence>
<dbReference type="GeneID" id="31360653"/>
<dbReference type="RefSeq" id="XP_020434052.1">
    <property type="nucleotide sequence ID" value="XM_020576063.1"/>
</dbReference>
<keyword evidence="3" id="KW-1185">Reference proteome</keyword>
<organism evidence="2 3">
    <name type="scientific">Heterostelium pallidum (strain ATCC 26659 / Pp 5 / PN500)</name>
    <name type="common">Cellular slime mold</name>
    <name type="synonym">Polysphondylium pallidum</name>
    <dbReference type="NCBI Taxonomy" id="670386"/>
    <lineage>
        <taxon>Eukaryota</taxon>
        <taxon>Amoebozoa</taxon>
        <taxon>Evosea</taxon>
        <taxon>Eumycetozoa</taxon>
        <taxon>Dictyostelia</taxon>
        <taxon>Acytosteliales</taxon>
        <taxon>Acytosteliaceae</taxon>
        <taxon>Heterostelium</taxon>
    </lineage>
</organism>
<name>D3B9M3_HETP5</name>
<evidence type="ECO:0000256" key="1">
    <source>
        <dbReference type="SAM" id="MobiDB-lite"/>
    </source>
</evidence>
<dbReference type="PANTHER" id="PTHR39532">
    <property type="entry name" value="F-BOX DOMAIN-CONTAINING PROTEIN-RELATED"/>
    <property type="match status" value="1"/>
</dbReference>
<proteinExistence type="predicted"/>
<feature type="region of interest" description="Disordered" evidence="1">
    <location>
        <begin position="633"/>
        <end position="653"/>
    </location>
</feature>
<gene>
    <name evidence="2" type="ORF">PPL_05167</name>
</gene>
<dbReference type="AlphaFoldDB" id="D3B9M3"/>
<evidence type="ECO:0000313" key="2">
    <source>
        <dbReference type="EMBL" id="EFA81935.1"/>
    </source>
</evidence>
<protein>
    <recommendedName>
        <fullName evidence="4">F-box domain-containing protein</fullName>
    </recommendedName>
</protein>
<reference evidence="2 3" key="1">
    <citation type="journal article" date="2011" name="Genome Res.">
        <title>Phylogeny-wide analysis of social amoeba genomes highlights ancient origins for complex intercellular communication.</title>
        <authorList>
            <person name="Heidel A.J."/>
            <person name="Lawal H.M."/>
            <person name="Felder M."/>
            <person name="Schilde C."/>
            <person name="Helps N.R."/>
            <person name="Tunggal B."/>
            <person name="Rivero F."/>
            <person name="John U."/>
            <person name="Schleicher M."/>
            <person name="Eichinger L."/>
            <person name="Platzer M."/>
            <person name="Noegel A.A."/>
            <person name="Schaap P."/>
            <person name="Gloeckner G."/>
        </authorList>
    </citation>
    <scope>NUCLEOTIDE SEQUENCE [LARGE SCALE GENOMIC DNA]</scope>
    <source>
        <strain evidence="3">ATCC 26659 / Pp 5 / PN500</strain>
    </source>
</reference>